<keyword evidence="1" id="KW-1133">Transmembrane helix</keyword>
<feature type="transmembrane region" description="Helical" evidence="1">
    <location>
        <begin position="32"/>
        <end position="56"/>
    </location>
</feature>
<reference evidence="2 3" key="1">
    <citation type="submission" date="2018-06" db="EMBL/GenBank/DDBJ databases">
        <title>Mucibacter soli gen. nov., sp. nov., a new member of the family Chitinophagaceae producing mucin.</title>
        <authorList>
            <person name="Kim M.-K."/>
            <person name="Park S."/>
            <person name="Kim T.-S."/>
            <person name="Joung Y."/>
            <person name="Han J.-H."/>
            <person name="Kim S.B."/>
        </authorList>
    </citation>
    <scope>NUCLEOTIDE SEQUENCE [LARGE SCALE GENOMIC DNA]</scope>
    <source>
        <strain evidence="2 3">R1-15</strain>
    </source>
</reference>
<sequence>MNTSNQPQKCCCAEKKTLVETIPEKKVKTHPVLSTLLSVLIAFFPKCPLCWAAYLSMFGSVSIAKLPYMGWLLPVLFGFLGIHLFFLYRKAARAGYAPFLLSLAGAVALLVCRMFFTTEKWLLMSGMILIISGSLLNSLSRSRPLFSITKNSQFQ</sequence>
<feature type="transmembrane region" description="Helical" evidence="1">
    <location>
        <begin position="68"/>
        <end position="88"/>
    </location>
</feature>
<proteinExistence type="predicted"/>
<organism evidence="2 3">
    <name type="scientific">Taibaiella soli</name>
    <dbReference type="NCBI Taxonomy" id="1649169"/>
    <lineage>
        <taxon>Bacteria</taxon>
        <taxon>Pseudomonadati</taxon>
        <taxon>Bacteroidota</taxon>
        <taxon>Chitinophagia</taxon>
        <taxon>Chitinophagales</taxon>
        <taxon>Chitinophagaceae</taxon>
        <taxon>Taibaiella</taxon>
    </lineage>
</organism>
<evidence type="ECO:0000256" key="1">
    <source>
        <dbReference type="SAM" id="Phobius"/>
    </source>
</evidence>
<evidence type="ECO:0008006" key="4">
    <source>
        <dbReference type="Google" id="ProtNLM"/>
    </source>
</evidence>
<evidence type="ECO:0000313" key="3">
    <source>
        <dbReference type="Proteomes" id="UP000248745"/>
    </source>
</evidence>
<feature type="transmembrane region" description="Helical" evidence="1">
    <location>
        <begin position="95"/>
        <end position="116"/>
    </location>
</feature>
<accession>A0A2W2BJT4</accession>
<gene>
    <name evidence="2" type="ORF">DN068_06840</name>
</gene>
<dbReference type="EMBL" id="QKTW01000010">
    <property type="protein sequence ID" value="PZF73706.1"/>
    <property type="molecule type" value="Genomic_DNA"/>
</dbReference>
<evidence type="ECO:0000313" key="2">
    <source>
        <dbReference type="EMBL" id="PZF73706.1"/>
    </source>
</evidence>
<dbReference type="AlphaFoldDB" id="A0A2W2BJT4"/>
<protein>
    <recommendedName>
        <fullName evidence="4">MerC domain-containing protein</fullName>
    </recommendedName>
</protein>
<feature type="transmembrane region" description="Helical" evidence="1">
    <location>
        <begin position="122"/>
        <end position="140"/>
    </location>
</feature>
<dbReference type="Proteomes" id="UP000248745">
    <property type="component" value="Unassembled WGS sequence"/>
</dbReference>
<dbReference type="OrthoDB" id="668512at2"/>
<name>A0A2W2BJT4_9BACT</name>
<dbReference type="RefSeq" id="WP_110998156.1">
    <property type="nucleotide sequence ID" value="NZ_QKTW01000010.1"/>
</dbReference>
<keyword evidence="1" id="KW-0472">Membrane</keyword>
<comment type="caution">
    <text evidence="2">The sequence shown here is derived from an EMBL/GenBank/DDBJ whole genome shotgun (WGS) entry which is preliminary data.</text>
</comment>
<keyword evidence="3" id="KW-1185">Reference proteome</keyword>
<keyword evidence="1" id="KW-0812">Transmembrane</keyword>